<dbReference type="Gene3D" id="2.60.120.1440">
    <property type="match status" value="1"/>
</dbReference>
<dbReference type="PANTHER" id="PTHR30273">
    <property type="entry name" value="PERIPLASMIC SIGNAL SENSOR AND SIGMA FACTOR ACTIVATOR FECR-RELATED"/>
    <property type="match status" value="1"/>
</dbReference>
<reference evidence="3 4" key="1">
    <citation type="submission" date="2021-01" db="EMBL/GenBank/DDBJ databases">
        <title>C459-1 draft genome sequence.</title>
        <authorList>
            <person name="Zhang X.-F."/>
        </authorList>
    </citation>
    <scope>NUCLEOTIDE SEQUENCE [LARGE SCALE GENOMIC DNA]</scope>
    <source>
        <strain evidence="4">C459-1</strain>
    </source>
</reference>
<proteinExistence type="predicted"/>
<evidence type="ECO:0000259" key="1">
    <source>
        <dbReference type="Pfam" id="PF04773"/>
    </source>
</evidence>
<keyword evidence="4" id="KW-1185">Reference proteome</keyword>
<comment type="caution">
    <text evidence="3">The sequence shown here is derived from an EMBL/GenBank/DDBJ whole genome shotgun (WGS) entry which is preliminary data.</text>
</comment>
<dbReference type="PANTHER" id="PTHR30273:SF2">
    <property type="entry name" value="PROTEIN FECR"/>
    <property type="match status" value="1"/>
</dbReference>
<dbReference type="InterPro" id="IPR012373">
    <property type="entry name" value="Ferrdict_sens_TM"/>
</dbReference>
<gene>
    <name evidence="3" type="ORF">JKG61_00280</name>
</gene>
<dbReference type="Pfam" id="PF04773">
    <property type="entry name" value="FecR"/>
    <property type="match status" value="1"/>
</dbReference>
<accession>A0ABS1QXM1</accession>
<evidence type="ECO:0000313" key="4">
    <source>
        <dbReference type="Proteomes" id="UP000625283"/>
    </source>
</evidence>
<feature type="domain" description="Protein FecR C-terminal" evidence="2">
    <location>
        <begin position="314"/>
        <end position="383"/>
    </location>
</feature>
<dbReference type="Gene3D" id="3.55.50.30">
    <property type="match status" value="1"/>
</dbReference>
<feature type="domain" description="FecR protein" evidence="1">
    <location>
        <begin position="176"/>
        <end position="272"/>
    </location>
</feature>
<dbReference type="InterPro" id="IPR032508">
    <property type="entry name" value="FecR_C"/>
</dbReference>
<dbReference type="Pfam" id="PF16344">
    <property type="entry name" value="FecR_C"/>
    <property type="match status" value="1"/>
</dbReference>
<sequence>MLRIEELYKKYLEDSISESDRKELFYLLKTNDDERLGQLADTFLKTEAPGDLDYLQGDTDRILLQIRSQIEKSADTEPRSFDMWRWVAAAAIVAFAFIGYQVYNTQTATVPPVVSAIEDIVPGGNKAILVLADGSQVVLDTEQQGIVMDDAIHYSNGRILDKSLDLKEGRELQLYVPKGGIYQVKLADGTQVWLNSDTRLKYPSSFSGNQRVVELDGEAFFIVQSIIDENNNRIPFIVKSKNQSIEVLGTEFNVSGYASQSSIKTTLLEGRINVQVEDKKVTLIPGQQSENKDGREILVKKVDPQQAIAWKDGKFSFDGKSFAETLTEIGRWYDLSIVYKGAVPDIELVGDAYRHSNIKLVLRLLDAAAVNYKLDIADRKLIIY</sequence>
<name>A0ABS1QXM1_9SPHI</name>
<dbReference type="RefSeq" id="WP_202100998.1">
    <property type="nucleotide sequence ID" value="NZ_JAERTY010000001.1"/>
</dbReference>
<organism evidence="3 4">
    <name type="scientific">Sphingobacterium faecale</name>
    <dbReference type="NCBI Taxonomy" id="2803775"/>
    <lineage>
        <taxon>Bacteria</taxon>
        <taxon>Pseudomonadati</taxon>
        <taxon>Bacteroidota</taxon>
        <taxon>Sphingobacteriia</taxon>
        <taxon>Sphingobacteriales</taxon>
        <taxon>Sphingobacteriaceae</taxon>
        <taxon>Sphingobacterium</taxon>
    </lineage>
</organism>
<protein>
    <submittedName>
        <fullName evidence="3">FecR domain-containing protein</fullName>
    </submittedName>
</protein>
<dbReference type="Proteomes" id="UP000625283">
    <property type="component" value="Unassembled WGS sequence"/>
</dbReference>
<dbReference type="PIRSF" id="PIRSF018266">
    <property type="entry name" value="FecR"/>
    <property type="match status" value="1"/>
</dbReference>
<dbReference type="InterPro" id="IPR006860">
    <property type="entry name" value="FecR"/>
</dbReference>
<evidence type="ECO:0000259" key="2">
    <source>
        <dbReference type="Pfam" id="PF16344"/>
    </source>
</evidence>
<dbReference type="EMBL" id="JAERTY010000001">
    <property type="protein sequence ID" value="MBL1407176.1"/>
    <property type="molecule type" value="Genomic_DNA"/>
</dbReference>
<evidence type="ECO:0000313" key="3">
    <source>
        <dbReference type="EMBL" id="MBL1407176.1"/>
    </source>
</evidence>